<dbReference type="KEGG" id="hro:HELRODRAFT_178145"/>
<name>T1FCU1_HELRO</name>
<reference evidence="2 4" key="2">
    <citation type="journal article" date="2013" name="Nature">
        <title>Insights into bilaterian evolution from three spiralian genomes.</title>
        <authorList>
            <person name="Simakov O."/>
            <person name="Marletaz F."/>
            <person name="Cho S.J."/>
            <person name="Edsinger-Gonzales E."/>
            <person name="Havlak P."/>
            <person name="Hellsten U."/>
            <person name="Kuo D.H."/>
            <person name="Larsson T."/>
            <person name="Lv J."/>
            <person name="Arendt D."/>
            <person name="Savage R."/>
            <person name="Osoegawa K."/>
            <person name="de Jong P."/>
            <person name="Grimwood J."/>
            <person name="Chapman J.A."/>
            <person name="Shapiro H."/>
            <person name="Aerts A."/>
            <person name="Otillar R.P."/>
            <person name="Terry A.Y."/>
            <person name="Boore J.L."/>
            <person name="Grigoriev I.V."/>
            <person name="Lindberg D.R."/>
            <person name="Seaver E.C."/>
            <person name="Weisblat D.A."/>
            <person name="Putnam N.H."/>
            <person name="Rokhsar D.S."/>
        </authorList>
    </citation>
    <scope>NUCLEOTIDE SEQUENCE</scope>
</reference>
<feature type="compositionally biased region" description="Basic and acidic residues" evidence="1">
    <location>
        <begin position="505"/>
        <end position="517"/>
    </location>
</feature>
<dbReference type="EnsemblMetazoa" id="HelroT178145">
    <property type="protein sequence ID" value="HelroP178145"/>
    <property type="gene ID" value="HelroG178145"/>
</dbReference>
<feature type="region of interest" description="Disordered" evidence="1">
    <location>
        <begin position="456"/>
        <end position="553"/>
    </location>
</feature>
<feature type="compositionally biased region" description="Polar residues" evidence="1">
    <location>
        <begin position="482"/>
        <end position="496"/>
    </location>
</feature>
<protein>
    <submittedName>
        <fullName evidence="2 3">Uncharacterized protein</fullName>
    </submittedName>
</protein>
<accession>T1FCU1</accession>
<evidence type="ECO:0000313" key="2">
    <source>
        <dbReference type="EMBL" id="ESN97358.1"/>
    </source>
</evidence>
<proteinExistence type="predicted"/>
<dbReference type="InParanoid" id="T1FCU1"/>
<dbReference type="InterPro" id="IPR027417">
    <property type="entry name" value="P-loop_NTPase"/>
</dbReference>
<feature type="compositionally biased region" description="Basic and acidic residues" evidence="1">
    <location>
        <begin position="456"/>
        <end position="479"/>
    </location>
</feature>
<dbReference type="EMBL" id="KB097379">
    <property type="protein sequence ID" value="ESN97358.1"/>
    <property type="molecule type" value="Genomic_DNA"/>
</dbReference>
<reference evidence="4" key="1">
    <citation type="submission" date="2012-12" db="EMBL/GenBank/DDBJ databases">
        <authorList>
            <person name="Hellsten U."/>
            <person name="Grimwood J."/>
            <person name="Chapman J.A."/>
            <person name="Shapiro H."/>
            <person name="Aerts A."/>
            <person name="Otillar R.P."/>
            <person name="Terry A.Y."/>
            <person name="Boore J.L."/>
            <person name="Simakov O."/>
            <person name="Marletaz F."/>
            <person name="Cho S.-J."/>
            <person name="Edsinger-Gonzales E."/>
            <person name="Havlak P."/>
            <person name="Kuo D.-H."/>
            <person name="Larsson T."/>
            <person name="Lv J."/>
            <person name="Arendt D."/>
            <person name="Savage R."/>
            <person name="Osoegawa K."/>
            <person name="de Jong P."/>
            <person name="Lindberg D.R."/>
            <person name="Seaver E.C."/>
            <person name="Weisblat D.A."/>
            <person name="Putnam N.H."/>
            <person name="Grigoriev I.V."/>
            <person name="Rokhsar D.S."/>
        </authorList>
    </citation>
    <scope>NUCLEOTIDE SEQUENCE</scope>
</reference>
<organism evidence="3 4">
    <name type="scientific">Helobdella robusta</name>
    <name type="common">Californian leech</name>
    <dbReference type="NCBI Taxonomy" id="6412"/>
    <lineage>
        <taxon>Eukaryota</taxon>
        <taxon>Metazoa</taxon>
        <taxon>Spiralia</taxon>
        <taxon>Lophotrochozoa</taxon>
        <taxon>Annelida</taxon>
        <taxon>Clitellata</taxon>
        <taxon>Hirudinea</taxon>
        <taxon>Rhynchobdellida</taxon>
        <taxon>Glossiphoniidae</taxon>
        <taxon>Helobdella</taxon>
    </lineage>
</organism>
<gene>
    <name evidence="3" type="primary">20206640</name>
    <name evidence="2" type="ORF">HELRODRAFT_178145</name>
</gene>
<feature type="region of interest" description="Disordered" evidence="1">
    <location>
        <begin position="223"/>
        <end position="287"/>
    </location>
</feature>
<feature type="compositionally biased region" description="Acidic residues" evidence="1">
    <location>
        <begin position="254"/>
        <end position="281"/>
    </location>
</feature>
<dbReference type="Gene3D" id="3.40.50.300">
    <property type="entry name" value="P-loop containing nucleotide triphosphate hydrolases"/>
    <property type="match status" value="1"/>
</dbReference>
<evidence type="ECO:0000313" key="4">
    <source>
        <dbReference type="Proteomes" id="UP000015101"/>
    </source>
</evidence>
<dbReference type="Proteomes" id="UP000015101">
    <property type="component" value="Unassembled WGS sequence"/>
</dbReference>
<feature type="compositionally biased region" description="Acidic residues" evidence="1">
    <location>
        <begin position="228"/>
        <end position="241"/>
    </location>
</feature>
<dbReference type="eggNOG" id="KOG3078">
    <property type="taxonomic scope" value="Eukaryota"/>
</dbReference>
<keyword evidence="4" id="KW-1185">Reference proteome</keyword>
<evidence type="ECO:0000313" key="3">
    <source>
        <dbReference type="EnsemblMetazoa" id="HelroP178145"/>
    </source>
</evidence>
<dbReference type="EMBL" id="AMQM01006310">
    <property type="status" value="NOT_ANNOTATED_CDS"/>
    <property type="molecule type" value="Genomic_DNA"/>
</dbReference>
<dbReference type="GeneID" id="20206640"/>
<dbReference type="CTD" id="20206640"/>
<feature type="compositionally biased region" description="Polar residues" evidence="1">
    <location>
        <begin position="518"/>
        <end position="542"/>
    </location>
</feature>
<feature type="compositionally biased region" description="Basic and acidic residues" evidence="1">
    <location>
        <begin position="242"/>
        <end position="253"/>
    </location>
</feature>
<reference evidence="3" key="3">
    <citation type="submission" date="2015-06" db="UniProtKB">
        <authorList>
            <consortium name="EnsemblMetazoa"/>
        </authorList>
    </citation>
    <scope>IDENTIFICATION</scope>
</reference>
<sequence length="612" mass="70899">MTKIAMYKAFCITALVYGSGSWTLYLQASVIRHAATSRELKPTGPRCSHCAKLYTSDFRLRILELCTEHIKADKQVHADVYTAQTGDNVIKDDLVLTLIQKKLKSNAVLHRGYVLSEVPSLSTSTMTFQHQMDLIYNLYPQPDFVILLEMDSEDVLVEKTSLKFDPLTGSVYRKQDYDENFEKERQEHLNKALKQVKIQPEMTKQEFELIQKKLEMEKMRKLNKIGGDDDDDEKNVDDEDEKAVQSKENVEDSEKVEEEDEQNEEEEDEDDEEESSDEDEEAKLARKARISKRQLDKQLKAFYQRLTTGLSPAILNRLVKLPQNFPEKRSEILNLYDKELTPHLNFLNMQSLLKLKFVLDKIKILCFKTCNKIYLSKINKQHLFKLNALKSTSVLIKEVLERLKCFHARPVCLVQPFTYPLDKILLKEAQERDVKPDYEEVKEKYRVDDDLERESLSEEFNRNVEEEADDKVRPEKTETENIETPNQQFLSRTNSVVAAGSEELISEKEGSTEKQADENLNTTAQKAETSPIHKTTSPYDSSSSEDLELANEQKSQLNEEDLFDELPLTNLLAKGGGWRWRRSKWRHYCPVALLKGELIPGKIDYAVRSDYL</sequence>
<dbReference type="AlphaFoldDB" id="T1FCU1"/>
<dbReference type="RefSeq" id="XP_009024533.1">
    <property type="nucleotide sequence ID" value="XM_009026285.1"/>
</dbReference>
<evidence type="ECO:0000256" key="1">
    <source>
        <dbReference type="SAM" id="MobiDB-lite"/>
    </source>
</evidence>
<dbReference type="HOGENOM" id="CLU_446395_0_0_1"/>
<dbReference type="STRING" id="6412.T1FCU1"/>